<dbReference type="PANTHER" id="PTHR39176">
    <property type="entry name" value="PERIPLASMIC PROTEIN-RELATED"/>
    <property type="match status" value="1"/>
</dbReference>
<evidence type="ECO:0000256" key="1">
    <source>
        <dbReference type="SAM" id="SignalP"/>
    </source>
</evidence>
<keyword evidence="4" id="KW-1185">Reference proteome</keyword>
<sequence length="123" mass="14138">MKRLLWLLLMASSSSMALDCNNATTTLDMNECAAQEQQVVEARLNEVYRNVMKHLEGNEDHYPEVRAKLLEGQRAWIKFREADCEAQYILHQDGTMRNLVHIGCMQSHAEQRIKSLQAFIGSD</sequence>
<feature type="chain" id="PRO_5040906394" evidence="1">
    <location>
        <begin position="18"/>
        <end position="123"/>
    </location>
</feature>
<protein>
    <submittedName>
        <fullName evidence="3">Lysozyme inhibitor LprI family protein</fullName>
    </submittedName>
</protein>
<keyword evidence="1" id="KW-0732">Signal</keyword>
<proteinExistence type="predicted"/>
<evidence type="ECO:0000259" key="2">
    <source>
        <dbReference type="Pfam" id="PF07007"/>
    </source>
</evidence>
<reference evidence="3" key="1">
    <citation type="submission" date="2022-11" db="EMBL/GenBank/DDBJ databases">
        <title>Parathalassolutuus dongxingensis gen. nov., sp. nov., a novel member of family Oceanospirillaceae isolated from a coastal shrimp pond in Guangxi, China.</title>
        <authorList>
            <person name="Chen H."/>
        </authorList>
    </citation>
    <scope>NUCLEOTIDE SEQUENCE</scope>
    <source>
        <strain evidence="3">G-43</strain>
    </source>
</reference>
<accession>A0A9X3EBI0</accession>
<feature type="domain" description="Lysozyme inhibitor LprI-like N-terminal" evidence="2">
    <location>
        <begin position="20"/>
        <end position="116"/>
    </location>
</feature>
<gene>
    <name evidence="3" type="ORF">OUO13_01180</name>
</gene>
<dbReference type="Gene3D" id="1.20.1270.180">
    <property type="match status" value="1"/>
</dbReference>
<dbReference type="Pfam" id="PF07007">
    <property type="entry name" value="LprI"/>
    <property type="match status" value="1"/>
</dbReference>
<name>A0A9X3EBI0_9GAMM</name>
<dbReference type="Proteomes" id="UP001150830">
    <property type="component" value="Unassembled WGS sequence"/>
</dbReference>
<evidence type="ECO:0000313" key="4">
    <source>
        <dbReference type="Proteomes" id="UP001150830"/>
    </source>
</evidence>
<dbReference type="EMBL" id="JAPNOA010000006">
    <property type="protein sequence ID" value="MCY0963799.1"/>
    <property type="molecule type" value="Genomic_DNA"/>
</dbReference>
<feature type="signal peptide" evidence="1">
    <location>
        <begin position="1"/>
        <end position="17"/>
    </location>
</feature>
<dbReference type="AlphaFoldDB" id="A0A9X3EBI0"/>
<dbReference type="PANTHER" id="PTHR39176:SF1">
    <property type="entry name" value="PERIPLASMIC PROTEIN"/>
    <property type="match status" value="1"/>
</dbReference>
<dbReference type="InterPro" id="IPR009739">
    <property type="entry name" value="LprI-like_N"/>
</dbReference>
<dbReference type="RefSeq" id="WP_283172019.1">
    <property type="nucleotide sequence ID" value="NZ_JAPNOA010000006.1"/>
</dbReference>
<organism evidence="3 4">
    <name type="scientific">Parathalassolituus penaei</name>
    <dbReference type="NCBI Taxonomy" id="2997323"/>
    <lineage>
        <taxon>Bacteria</taxon>
        <taxon>Pseudomonadati</taxon>
        <taxon>Pseudomonadota</taxon>
        <taxon>Gammaproteobacteria</taxon>
        <taxon>Oceanospirillales</taxon>
        <taxon>Oceanospirillaceae</taxon>
        <taxon>Parathalassolituus</taxon>
    </lineage>
</organism>
<evidence type="ECO:0000313" key="3">
    <source>
        <dbReference type="EMBL" id="MCY0963799.1"/>
    </source>
</evidence>
<comment type="caution">
    <text evidence="3">The sequence shown here is derived from an EMBL/GenBank/DDBJ whole genome shotgun (WGS) entry which is preliminary data.</text>
</comment>